<comment type="caution">
    <text evidence="1">The sequence shown here is derived from an EMBL/GenBank/DDBJ whole genome shotgun (WGS) entry which is preliminary data.</text>
</comment>
<evidence type="ECO:0000313" key="2">
    <source>
        <dbReference type="Proteomes" id="UP000681967"/>
    </source>
</evidence>
<dbReference type="AlphaFoldDB" id="A0A8S2X3F8"/>
<name>A0A8S2X3F8_9BILA</name>
<gene>
    <name evidence="1" type="ORF">BYL167_LOCUS34923</name>
</gene>
<proteinExistence type="predicted"/>
<organism evidence="1 2">
    <name type="scientific">Rotaria magnacalcarata</name>
    <dbReference type="NCBI Taxonomy" id="392030"/>
    <lineage>
        <taxon>Eukaryota</taxon>
        <taxon>Metazoa</taxon>
        <taxon>Spiralia</taxon>
        <taxon>Gnathifera</taxon>
        <taxon>Rotifera</taxon>
        <taxon>Eurotatoria</taxon>
        <taxon>Bdelloidea</taxon>
        <taxon>Philodinida</taxon>
        <taxon>Philodinidae</taxon>
        <taxon>Rotaria</taxon>
    </lineage>
</organism>
<sequence>VEDFINSSSTTPLSSVPVQFIAKIITPPSCSILPEVLLTGESCTPIKVNETFISQLLGINNCRQNVTITDISILSFPGMNQGSLTKLTSLLYYKTLTWTPKIDSNASRMFASNLNDPRKNIFKMSFEESNSSIGLLNPGSSLFTIDNQKLSSKLQQINRNTDVRVKRVIEFQSFKSLFLKVHFRHIPLF</sequence>
<accession>A0A8S2X3F8</accession>
<evidence type="ECO:0000313" key="1">
    <source>
        <dbReference type="EMBL" id="CAF4476665.1"/>
    </source>
</evidence>
<feature type="non-terminal residue" evidence="1">
    <location>
        <position position="1"/>
    </location>
</feature>
<dbReference type="EMBL" id="CAJOBH010072062">
    <property type="protein sequence ID" value="CAF4476665.1"/>
    <property type="molecule type" value="Genomic_DNA"/>
</dbReference>
<dbReference type="Proteomes" id="UP000681967">
    <property type="component" value="Unassembled WGS sequence"/>
</dbReference>
<reference evidence="1" key="1">
    <citation type="submission" date="2021-02" db="EMBL/GenBank/DDBJ databases">
        <authorList>
            <person name="Nowell W R."/>
        </authorList>
    </citation>
    <scope>NUCLEOTIDE SEQUENCE</scope>
</reference>
<protein>
    <submittedName>
        <fullName evidence="1">Uncharacterized protein</fullName>
    </submittedName>
</protein>